<organism evidence="2 3">
    <name type="scientific">Algoriphagus oliviformis</name>
    <dbReference type="NCBI Taxonomy" id="2811231"/>
    <lineage>
        <taxon>Bacteria</taxon>
        <taxon>Pseudomonadati</taxon>
        <taxon>Bacteroidota</taxon>
        <taxon>Cytophagia</taxon>
        <taxon>Cytophagales</taxon>
        <taxon>Cyclobacteriaceae</taxon>
        <taxon>Algoriphagus</taxon>
    </lineage>
</organism>
<dbReference type="SUPFAM" id="SSF53756">
    <property type="entry name" value="UDP-Glycosyltransferase/glycogen phosphorylase"/>
    <property type="match status" value="1"/>
</dbReference>
<accession>A0ABS3C724</accession>
<dbReference type="Pfam" id="PF00534">
    <property type="entry name" value="Glycos_transf_1"/>
    <property type="match status" value="1"/>
</dbReference>
<name>A0ABS3C724_9BACT</name>
<protein>
    <submittedName>
        <fullName evidence="2">Glycosyltransferase family 4 protein</fullName>
    </submittedName>
</protein>
<dbReference type="EMBL" id="JAFKCT010000009">
    <property type="protein sequence ID" value="MBN7812908.1"/>
    <property type="molecule type" value="Genomic_DNA"/>
</dbReference>
<dbReference type="CDD" id="cd03801">
    <property type="entry name" value="GT4_PimA-like"/>
    <property type="match status" value="1"/>
</dbReference>
<comment type="caution">
    <text evidence="2">The sequence shown here is derived from an EMBL/GenBank/DDBJ whole genome shotgun (WGS) entry which is preliminary data.</text>
</comment>
<dbReference type="RefSeq" id="WP_206579680.1">
    <property type="nucleotide sequence ID" value="NZ_JAFKCT010000009.1"/>
</dbReference>
<reference evidence="2 3" key="1">
    <citation type="submission" date="2021-03" db="EMBL/GenBank/DDBJ databases">
        <title>novel species isolated from a fishpond in China.</title>
        <authorList>
            <person name="Lu H."/>
            <person name="Cai Z."/>
        </authorList>
    </citation>
    <scope>NUCLEOTIDE SEQUENCE [LARGE SCALE GENOMIC DNA]</scope>
    <source>
        <strain evidence="2 3">H41</strain>
    </source>
</reference>
<dbReference type="Gene3D" id="3.40.50.2000">
    <property type="entry name" value="Glycogen Phosphorylase B"/>
    <property type="match status" value="2"/>
</dbReference>
<dbReference type="PANTHER" id="PTHR12526">
    <property type="entry name" value="GLYCOSYLTRANSFERASE"/>
    <property type="match status" value="1"/>
</dbReference>
<keyword evidence="3" id="KW-1185">Reference proteome</keyword>
<proteinExistence type="predicted"/>
<evidence type="ECO:0000259" key="1">
    <source>
        <dbReference type="Pfam" id="PF00534"/>
    </source>
</evidence>
<feature type="domain" description="Glycosyl transferase family 1" evidence="1">
    <location>
        <begin position="196"/>
        <end position="353"/>
    </location>
</feature>
<gene>
    <name evidence="2" type="ORF">J0A68_18270</name>
</gene>
<evidence type="ECO:0000313" key="2">
    <source>
        <dbReference type="EMBL" id="MBN7812908.1"/>
    </source>
</evidence>
<sequence length="370" mass="41648">MRFLVVSHAAHFAREGKWYSYGPLVKEMVLWEKCVDQMEIFAPVVPSNEDAINLPYRADSTFVNESPSLDFTSLGEAAKSAVKLPWIVVKMWVAMWFADHIHLRCPGNLALVGCLLQVFFPWKKKTVKYAGNWDAKSAQPKTYKLQQWIINQPWLSRNMTVLVYGDWAHSSSNVRPFFTASYQEADFAPVEKSPVSEGIKLVYVGGLVSGKNPMMSLQALKLLVDAGHDARLVFCGEGAERKALEAFVALHGLDSRVLLRGNVSAQEVKQELVEAHFLVFLSDSEGWPKVVAEAMSWSCIPITTAVSCVPEMVGRGRRGVLVDKEPTQIVEAILAINRHPQKLRQMQEEARDWARQFTLERFAAEIEKLV</sequence>
<dbReference type="Proteomes" id="UP000664317">
    <property type="component" value="Unassembled WGS sequence"/>
</dbReference>
<dbReference type="InterPro" id="IPR001296">
    <property type="entry name" value="Glyco_trans_1"/>
</dbReference>
<evidence type="ECO:0000313" key="3">
    <source>
        <dbReference type="Proteomes" id="UP000664317"/>
    </source>
</evidence>